<dbReference type="GeneID" id="98318534"/>
<dbReference type="OrthoDB" id="2146345at2"/>
<name>A0A0R1VVK0_9LACO</name>
<dbReference type="Proteomes" id="UP000051451">
    <property type="component" value="Unassembled WGS sequence"/>
</dbReference>
<organism evidence="1 2">
    <name type="scientific">Liquorilactobacillus ghanensis DSM 18630</name>
    <dbReference type="NCBI Taxonomy" id="1423750"/>
    <lineage>
        <taxon>Bacteria</taxon>
        <taxon>Bacillati</taxon>
        <taxon>Bacillota</taxon>
        <taxon>Bacilli</taxon>
        <taxon>Lactobacillales</taxon>
        <taxon>Lactobacillaceae</taxon>
        <taxon>Liquorilactobacillus</taxon>
    </lineage>
</organism>
<accession>A0A0R1VVK0</accession>
<dbReference type="RefSeq" id="WP_057871273.1">
    <property type="nucleotide sequence ID" value="NZ_AZGB01000011.1"/>
</dbReference>
<proteinExistence type="predicted"/>
<protein>
    <submittedName>
        <fullName evidence="1">Uncharacterized protein</fullName>
    </submittedName>
</protein>
<evidence type="ECO:0000313" key="2">
    <source>
        <dbReference type="Proteomes" id="UP000051451"/>
    </source>
</evidence>
<comment type="caution">
    <text evidence="1">The sequence shown here is derived from an EMBL/GenBank/DDBJ whole genome shotgun (WGS) entry which is preliminary data.</text>
</comment>
<dbReference type="EMBL" id="AZGB01000011">
    <property type="protein sequence ID" value="KRM06790.1"/>
    <property type="molecule type" value="Genomic_DNA"/>
</dbReference>
<gene>
    <name evidence="1" type="ORF">FC89_GL000489</name>
</gene>
<dbReference type="PATRIC" id="fig|1423750.3.peg.502"/>
<sequence>MEKRNYQELLNKLVNGELDELKIEPQEFMDFQTAFMNFRQRKRIIGIAQRHGTIYYHYRNNNTL</sequence>
<dbReference type="STRING" id="1423750.FC89_GL000489"/>
<evidence type="ECO:0000313" key="1">
    <source>
        <dbReference type="EMBL" id="KRM06790.1"/>
    </source>
</evidence>
<reference evidence="1 2" key="1">
    <citation type="journal article" date="2015" name="Genome Announc.">
        <title>Expanding the biotechnology potential of lactobacilli through comparative genomics of 213 strains and associated genera.</title>
        <authorList>
            <person name="Sun Z."/>
            <person name="Harris H.M."/>
            <person name="McCann A."/>
            <person name="Guo C."/>
            <person name="Argimon S."/>
            <person name="Zhang W."/>
            <person name="Yang X."/>
            <person name="Jeffery I.B."/>
            <person name="Cooney J.C."/>
            <person name="Kagawa T.F."/>
            <person name="Liu W."/>
            <person name="Song Y."/>
            <person name="Salvetti E."/>
            <person name="Wrobel A."/>
            <person name="Rasinkangas P."/>
            <person name="Parkhill J."/>
            <person name="Rea M.C."/>
            <person name="O'Sullivan O."/>
            <person name="Ritari J."/>
            <person name="Douillard F.P."/>
            <person name="Paul Ross R."/>
            <person name="Yang R."/>
            <person name="Briner A.E."/>
            <person name="Felis G.E."/>
            <person name="de Vos W.M."/>
            <person name="Barrangou R."/>
            <person name="Klaenhammer T.R."/>
            <person name="Caufield P.W."/>
            <person name="Cui Y."/>
            <person name="Zhang H."/>
            <person name="O'Toole P.W."/>
        </authorList>
    </citation>
    <scope>NUCLEOTIDE SEQUENCE [LARGE SCALE GENOMIC DNA]</scope>
    <source>
        <strain evidence="1 2">DSM 18630</strain>
    </source>
</reference>
<keyword evidence="2" id="KW-1185">Reference proteome</keyword>
<dbReference type="AlphaFoldDB" id="A0A0R1VVK0"/>